<reference evidence="4" key="2">
    <citation type="journal article" date="2023" name="IMA Fungus">
        <title>Comparative genomic study of the Penicillium genus elucidates a diverse pangenome and 15 lateral gene transfer events.</title>
        <authorList>
            <person name="Petersen C."/>
            <person name="Sorensen T."/>
            <person name="Nielsen M.R."/>
            <person name="Sondergaard T.E."/>
            <person name="Sorensen J.L."/>
            <person name="Fitzpatrick D.A."/>
            <person name="Frisvad J.C."/>
            <person name="Nielsen K.L."/>
        </authorList>
    </citation>
    <scope>NUCLEOTIDE SEQUENCE</scope>
    <source>
        <strain evidence="4">IBT 35675</strain>
    </source>
</reference>
<dbReference type="InterPro" id="IPR056026">
    <property type="entry name" value="DUF7607"/>
</dbReference>
<name>A0A9W9UMU6_PENBR</name>
<evidence type="ECO:0000313" key="5">
    <source>
        <dbReference type="Proteomes" id="UP001148299"/>
    </source>
</evidence>
<keyword evidence="4" id="KW-0378">Hydrolase</keyword>
<sequence length="423" mass="47930">MPALKPTPVKAAQRPRLTEIETSSTQGPSKKGRSFNDFLRGILERNPPNENDADSDAASCSEASTISDESDDRSEYTCGSRSENERNLHATTNTTIAATLPPPTTKFLSSKDVGTVIKKYVTHVKRRYQEEQLSRDVPLDFKVWRRGSSRRKQESVKREYYIGRLRKLADTIQIGQHTSVAKALKQCHNLDETIKDLARSELKLGHSPRIRSRKNLRRKHQGIEHTGILQRAARMDWKEIQGSGDRDMVLAKALSGLSAARLRNLARVLAKNRWCPPRRGSSPISKDKRSPKQKHSQRQKHPPKQKHNRKSPPLPGLIKRTLTQMAAGDYEMKRLSGVKRKKVIFLLVTITSLFISWAGYVQIRPQGFSSKELKSAQEIAVCGRRHLNNFLEALNGILSEFGAIMVLRKRIRKIRGNSRAKTI</sequence>
<feature type="region of interest" description="Disordered" evidence="1">
    <location>
        <begin position="1"/>
        <end position="97"/>
    </location>
</feature>
<evidence type="ECO:0000259" key="3">
    <source>
        <dbReference type="Pfam" id="PF24580"/>
    </source>
</evidence>
<dbReference type="EMBL" id="JAPZBR010000006">
    <property type="protein sequence ID" value="KAJ5350064.1"/>
    <property type="molecule type" value="Genomic_DNA"/>
</dbReference>
<evidence type="ECO:0000256" key="1">
    <source>
        <dbReference type="SAM" id="MobiDB-lite"/>
    </source>
</evidence>
<feature type="compositionally biased region" description="Basic residues" evidence="1">
    <location>
        <begin position="291"/>
        <end position="310"/>
    </location>
</feature>
<protein>
    <submittedName>
        <fullName evidence="4">Helicase C-terminal</fullName>
    </submittedName>
</protein>
<feature type="region of interest" description="Disordered" evidence="1">
    <location>
        <begin position="274"/>
        <end position="318"/>
    </location>
</feature>
<evidence type="ECO:0000313" key="4">
    <source>
        <dbReference type="EMBL" id="KAJ5350064.1"/>
    </source>
</evidence>
<keyword evidence="2" id="KW-0472">Membrane</keyword>
<feature type="domain" description="DUF7607" evidence="3">
    <location>
        <begin position="111"/>
        <end position="203"/>
    </location>
</feature>
<organism evidence="4 5">
    <name type="scientific">Penicillium brevicompactum</name>
    <dbReference type="NCBI Taxonomy" id="5074"/>
    <lineage>
        <taxon>Eukaryota</taxon>
        <taxon>Fungi</taxon>
        <taxon>Dikarya</taxon>
        <taxon>Ascomycota</taxon>
        <taxon>Pezizomycotina</taxon>
        <taxon>Eurotiomycetes</taxon>
        <taxon>Eurotiomycetidae</taxon>
        <taxon>Eurotiales</taxon>
        <taxon>Aspergillaceae</taxon>
        <taxon>Penicillium</taxon>
    </lineage>
</organism>
<keyword evidence="5" id="KW-1185">Reference proteome</keyword>
<keyword evidence="2" id="KW-0812">Transmembrane</keyword>
<keyword evidence="2" id="KW-1133">Transmembrane helix</keyword>
<dbReference type="GO" id="GO:0004386">
    <property type="term" value="F:helicase activity"/>
    <property type="evidence" value="ECO:0007669"/>
    <property type="project" value="UniProtKB-KW"/>
</dbReference>
<comment type="caution">
    <text evidence="4">The sequence shown here is derived from an EMBL/GenBank/DDBJ whole genome shotgun (WGS) entry which is preliminary data.</text>
</comment>
<dbReference type="Proteomes" id="UP001148299">
    <property type="component" value="Unassembled WGS sequence"/>
</dbReference>
<reference evidence="4" key="1">
    <citation type="submission" date="2022-12" db="EMBL/GenBank/DDBJ databases">
        <authorList>
            <person name="Petersen C."/>
        </authorList>
    </citation>
    <scope>NUCLEOTIDE SEQUENCE</scope>
    <source>
        <strain evidence="4">IBT 35675</strain>
    </source>
</reference>
<keyword evidence="4" id="KW-0347">Helicase</keyword>
<gene>
    <name evidence="4" type="ORF">N7541_007791</name>
</gene>
<keyword evidence="4" id="KW-0547">Nucleotide-binding</keyword>
<accession>A0A9W9UMU6</accession>
<feature type="transmembrane region" description="Helical" evidence="2">
    <location>
        <begin position="343"/>
        <end position="363"/>
    </location>
</feature>
<dbReference type="Pfam" id="PF24580">
    <property type="entry name" value="DUF7607"/>
    <property type="match status" value="1"/>
</dbReference>
<dbReference type="AlphaFoldDB" id="A0A9W9UMU6"/>
<proteinExistence type="predicted"/>
<keyword evidence="4" id="KW-0067">ATP-binding</keyword>
<evidence type="ECO:0000256" key="2">
    <source>
        <dbReference type="SAM" id="Phobius"/>
    </source>
</evidence>